<dbReference type="EMBL" id="BMAT01007156">
    <property type="protein sequence ID" value="GFR58555.1"/>
    <property type="molecule type" value="Genomic_DNA"/>
</dbReference>
<protein>
    <submittedName>
        <fullName evidence="1">Uncharacterized protein</fullName>
    </submittedName>
</protein>
<dbReference type="Proteomes" id="UP000762676">
    <property type="component" value="Unassembled WGS sequence"/>
</dbReference>
<feature type="non-terminal residue" evidence="1">
    <location>
        <position position="71"/>
    </location>
</feature>
<keyword evidence="2" id="KW-1185">Reference proteome</keyword>
<dbReference type="AlphaFoldDB" id="A0AAV4ECZ4"/>
<feature type="non-terminal residue" evidence="1">
    <location>
        <position position="1"/>
    </location>
</feature>
<evidence type="ECO:0000313" key="2">
    <source>
        <dbReference type="Proteomes" id="UP000762676"/>
    </source>
</evidence>
<name>A0AAV4ECZ4_9GAST</name>
<accession>A0AAV4ECZ4</accession>
<sequence length="71" mass="7939">VCDIRLIFSVRETLKQQDSDRLVLCDLAMPAVPSPSTLNSGWGRPTRGIKRGQWRGNRLIPASCRPTPGHR</sequence>
<organism evidence="1 2">
    <name type="scientific">Elysia marginata</name>
    <dbReference type="NCBI Taxonomy" id="1093978"/>
    <lineage>
        <taxon>Eukaryota</taxon>
        <taxon>Metazoa</taxon>
        <taxon>Spiralia</taxon>
        <taxon>Lophotrochozoa</taxon>
        <taxon>Mollusca</taxon>
        <taxon>Gastropoda</taxon>
        <taxon>Heterobranchia</taxon>
        <taxon>Euthyneura</taxon>
        <taxon>Panpulmonata</taxon>
        <taxon>Sacoglossa</taxon>
        <taxon>Placobranchoidea</taxon>
        <taxon>Plakobranchidae</taxon>
        <taxon>Elysia</taxon>
    </lineage>
</organism>
<reference evidence="1 2" key="1">
    <citation type="journal article" date="2021" name="Elife">
        <title>Chloroplast acquisition without the gene transfer in kleptoplastic sea slugs, Plakobranchus ocellatus.</title>
        <authorList>
            <person name="Maeda T."/>
            <person name="Takahashi S."/>
            <person name="Yoshida T."/>
            <person name="Shimamura S."/>
            <person name="Takaki Y."/>
            <person name="Nagai Y."/>
            <person name="Toyoda A."/>
            <person name="Suzuki Y."/>
            <person name="Arimoto A."/>
            <person name="Ishii H."/>
            <person name="Satoh N."/>
            <person name="Nishiyama T."/>
            <person name="Hasebe M."/>
            <person name="Maruyama T."/>
            <person name="Minagawa J."/>
            <person name="Obokata J."/>
            <person name="Shigenobu S."/>
        </authorList>
    </citation>
    <scope>NUCLEOTIDE SEQUENCE [LARGE SCALE GENOMIC DNA]</scope>
</reference>
<evidence type="ECO:0000313" key="1">
    <source>
        <dbReference type="EMBL" id="GFR58555.1"/>
    </source>
</evidence>
<proteinExistence type="predicted"/>
<comment type="caution">
    <text evidence="1">The sequence shown here is derived from an EMBL/GenBank/DDBJ whole genome shotgun (WGS) entry which is preliminary data.</text>
</comment>
<gene>
    <name evidence="1" type="ORF">ElyMa_003484100</name>
</gene>